<accession>A0A9P8Q501</accession>
<name>A0A9P8Q501_WICPI</name>
<dbReference type="Proteomes" id="UP000774326">
    <property type="component" value="Unassembled WGS sequence"/>
</dbReference>
<dbReference type="EMBL" id="JAEUBG010002548">
    <property type="protein sequence ID" value="KAH3684377.1"/>
    <property type="molecule type" value="Genomic_DNA"/>
</dbReference>
<protein>
    <submittedName>
        <fullName evidence="1">Uncharacterized protein</fullName>
    </submittedName>
</protein>
<gene>
    <name evidence="1" type="ORF">WICPIJ_004653</name>
</gene>
<comment type="caution">
    <text evidence="1">The sequence shown here is derived from an EMBL/GenBank/DDBJ whole genome shotgun (WGS) entry which is preliminary data.</text>
</comment>
<organism evidence="1 2">
    <name type="scientific">Wickerhamomyces pijperi</name>
    <name type="common">Yeast</name>
    <name type="synonym">Pichia pijperi</name>
    <dbReference type="NCBI Taxonomy" id="599730"/>
    <lineage>
        <taxon>Eukaryota</taxon>
        <taxon>Fungi</taxon>
        <taxon>Dikarya</taxon>
        <taxon>Ascomycota</taxon>
        <taxon>Saccharomycotina</taxon>
        <taxon>Saccharomycetes</taxon>
        <taxon>Phaffomycetales</taxon>
        <taxon>Wickerhamomycetaceae</taxon>
        <taxon>Wickerhamomyces</taxon>
    </lineage>
</organism>
<evidence type="ECO:0000313" key="1">
    <source>
        <dbReference type="EMBL" id="KAH3684377.1"/>
    </source>
</evidence>
<sequence length="169" mass="18070">MITSSSSPASTFFCSFEEPKLLKSNSACKLLSFISSSFASSLFSFSKVRGFAKSFIGKSSWGMSGSEVELVFVESLFVSVRVGSSLITALSPACASSSVVAIGFSCFCFSSWVCSFSLSNSSLSTSFINESERCNINIIAFSNFFSSSNLTSFSWTSPSTLSLSSFTYT</sequence>
<proteinExistence type="predicted"/>
<evidence type="ECO:0000313" key="2">
    <source>
        <dbReference type="Proteomes" id="UP000774326"/>
    </source>
</evidence>
<reference evidence="1" key="1">
    <citation type="journal article" date="2021" name="Open Biol.">
        <title>Shared evolutionary footprints suggest mitochondrial oxidative damage underlies multiple complex I losses in fungi.</title>
        <authorList>
            <person name="Schikora-Tamarit M.A."/>
            <person name="Marcet-Houben M."/>
            <person name="Nosek J."/>
            <person name="Gabaldon T."/>
        </authorList>
    </citation>
    <scope>NUCLEOTIDE SEQUENCE</scope>
    <source>
        <strain evidence="1">CBS2887</strain>
    </source>
</reference>
<reference evidence="1" key="2">
    <citation type="submission" date="2021-01" db="EMBL/GenBank/DDBJ databases">
        <authorList>
            <person name="Schikora-Tamarit M.A."/>
        </authorList>
    </citation>
    <scope>NUCLEOTIDE SEQUENCE</scope>
    <source>
        <strain evidence="1">CBS2887</strain>
    </source>
</reference>
<dbReference type="AlphaFoldDB" id="A0A9P8Q501"/>
<keyword evidence="2" id="KW-1185">Reference proteome</keyword>